<evidence type="ECO:0000256" key="1">
    <source>
        <dbReference type="SAM" id="MobiDB-lite"/>
    </source>
</evidence>
<sequence length="371" mass="39998">MSEIRPQFFLVRENDTIVPLIALDELPADITIPGVARNLGMADTGGMTSVGKVPSRGAIYVVLSVPDGKDDRSPAFNGKGKGRSGNKKETGVPVDSNGRKIYCSFWLRHGECMFQQQVWYQKAYGVSSLLRPSGVNQSNWRKPRGAWKAAEHNDETVNGNGAPAHRKDNRITVTPESSNEAEKPVTGTCVAAAEASHAADLATDKGKQPVVATTTTKNGGANPVTPPNGNRFVDFERIGSASFGYKYDAPAPQTPTERLPMRARRLFEARGPNNDYSTSPDFSTPSMIFTGNSCSPFSSLGGTPGSTSEETVKLNKATAILDGDIEDADDTLDTLNEELAKFTANEPPYRSISELIPTSLPEDRYGNLILI</sequence>
<organism evidence="2 3">
    <name type="scientific">Talaromyces pinophilus</name>
    <name type="common">Penicillium pinophilum</name>
    <dbReference type="NCBI Taxonomy" id="128442"/>
    <lineage>
        <taxon>Eukaryota</taxon>
        <taxon>Fungi</taxon>
        <taxon>Dikarya</taxon>
        <taxon>Ascomycota</taxon>
        <taxon>Pezizomycotina</taxon>
        <taxon>Eurotiomycetes</taxon>
        <taxon>Eurotiomycetidae</taxon>
        <taxon>Eurotiales</taxon>
        <taxon>Trichocomaceae</taxon>
        <taxon>Talaromyces</taxon>
        <taxon>Talaromyces sect. Talaromyces</taxon>
    </lineage>
</organism>
<gene>
    <name evidence="2" type="ORF">TCE0_018r05505</name>
</gene>
<feature type="region of interest" description="Disordered" evidence="1">
    <location>
        <begin position="71"/>
        <end position="93"/>
    </location>
</feature>
<keyword evidence="3" id="KW-1185">Reference proteome</keyword>
<accession>A0A510NW35</accession>
<dbReference type="EMBL" id="DF933814">
    <property type="protein sequence ID" value="GAM36425.1"/>
    <property type="molecule type" value="Genomic_DNA"/>
</dbReference>
<name>A0A510NW35_TALPI</name>
<proteinExistence type="predicted"/>
<dbReference type="AlphaFoldDB" id="A0A510NW35"/>
<reference evidence="3" key="1">
    <citation type="journal article" date="2015" name="Genome Announc.">
        <title>Draft genome sequence of Talaromyces cellulolyticus strain Y-94, a source of lignocellulosic biomass-degrading enzymes.</title>
        <authorList>
            <person name="Fujii T."/>
            <person name="Koike H."/>
            <person name="Sawayama S."/>
            <person name="Yano S."/>
            <person name="Inoue H."/>
        </authorList>
    </citation>
    <scope>NUCLEOTIDE SEQUENCE [LARGE SCALE GENOMIC DNA]</scope>
    <source>
        <strain evidence="3">Y-94</strain>
    </source>
</reference>
<evidence type="ECO:0000313" key="2">
    <source>
        <dbReference type="EMBL" id="GAM36425.1"/>
    </source>
</evidence>
<evidence type="ECO:0000313" key="3">
    <source>
        <dbReference type="Proteomes" id="UP000053095"/>
    </source>
</evidence>
<dbReference type="Proteomes" id="UP000053095">
    <property type="component" value="Unassembled WGS sequence"/>
</dbReference>
<protein>
    <submittedName>
        <fullName evidence="2">Uncharacterized protein</fullName>
    </submittedName>
</protein>